<feature type="domain" description="PPM-type phosphatase" evidence="1">
    <location>
        <begin position="128"/>
        <end position="411"/>
    </location>
</feature>
<accession>A0A3E1NW10</accession>
<proteinExistence type="predicted"/>
<evidence type="ECO:0000313" key="3">
    <source>
        <dbReference type="Proteomes" id="UP000261174"/>
    </source>
</evidence>
<comment type="caution">
    <text evidence="2">The sequence shown here is derived from an EMBL/GenBank/DDBJ whole genome shotgun (WGS) entry which is preliminary data.</text>
</comment>
<dbReference type="OrthoDB" id="963478at2"/>
<dbReference type="SMART" id="SM00332">
    <property type="entry name" value="PP2Cc"/>
    <property type="match status" value="1"/>
</dbReference>
<dbReference type="RefSeq" id="WP_116856211.1">
    <property type="nucleotide sequence ID" value="NZ_QTJV01000010.1"/>
</dbReference>
<gene>
    <name evidence="2" type="ORF">DXN04_25405</name>
</gene>
<dbReference type="Proteomes" id="UP000261174">
    <property type="component" value="Unassembled WGS sequence"/>
</dbReference>
<keyword evidence="3" id="KW-1185">Reference proteome</keyword>
<evidence type="ECO:0000259" key="1">
    <source>
        <dbReference type="SMART" id="SM00332"/>
    </source>
</evidence>
<sequence>MKKSRINDIIAAHISIPNGSVNKPYQAVVDFEKWNMGDVIFSEWKGLADIGLTYNSERKTIEGNPTVSGDHKIQLHFCLEGEPIHVKILNLIINPDPRSLWKDLPSDVNDPYAKPDDATAYALMGDRKLVVSSKRGRSHKNAGTFRDDDFAFYNFDEKGWSLIAVADGAGSSAFSRKGAEIACNATIEYFKQYFAENKEKEIEDAAPDAITAIAKKHMYQAVKYVYGQIKEEAEQHAAANPALFNHKNKTVLEYYHTTLIFALLKRFDFGYLMMTFGVGDCPIVLLKEDEVKLLNRLDVGEFGGGTRFLTQAAIFHSKEIPMESRFNVSIEQDFSYLFLMTDGIYDPKFEVENNLQHLAHWKDFMEDLHGNNEAKAEVDFSQPLNEVAQSLSGWMDFWSPGNHDDRTLAIIY</sequence>
<protein>
    <submittedName>
        <fullName evidence="2">Protein phosphatase 2C domain-containing protein</fullName>
    </submittedName>
</protein>
<name>A0A3E1NW10_9BACT</name>
<dbReference type="SUPFAM" id="SSF81606">
    <property type="entry name" value="PP2C-like"/>
    <property type="match status" value="1"/>
</dbReference>
<dbReference type="Pfam" id="PF13672">
    <property type="entry name" value="PP2C_2"/>
    <property type="match status" value="1"/>
</dbReference>
<dbReference type="Gene3D" id="3.60.40.10">
    <property type="entry name" value="PPM-type phosphatase domain"/>
    <property type="match status" value="1"/>
</dbReference>
<evidence type="ECO:0000313" key="2">
    <source>
        <dbReference type="EMBL" id="RFM32125.1"/>
    </source>
</evidence>
<dbReference type="AlphaFoldDB" id="A0A3E1NW10"/>
<dbReference type="InterPro" id="IPR001932">
    <property type="entry name" value="PPM-type_phosphatase-like_dom"/>
</dbReference>
<dbReference type="EMBL" id="QTJV01000010">
    <property type="protein sequence ID" value="RFM32125.1"/>
    <property type="molecule type" value="Genomic_DNA"/>
</dbReference>
<reference evidence="2 3" key="1">
    <citation type="submission" date="2018-08" db="EMBL/GenBank/DDBJ databases">
        <title>Chitinophaga sp. K20C18050901, a novel bacterium isolated from forest soil.</title>
        <authorList>
            <person name="Wang C."/>
        </authorList>
    </citation>
    <scope>NUCLEOTIDE SEQUENCE [LARGE SCALE GENOMIC DNA]</scope>
    <source>
        <strain evidence="2 3">K20C18050901</strain>
    </source>
</reference>
<organism evidence="2 3">
    <name type="scientific">Chitinophaga silvisoli</name>
    <dbReference type="NCBI Taxonomy" id="2291814"/>
    <lineage>
        <taxon>Bacteria</taxon>
        <taxon>Pseudomonadati</taxon>
        <taxon>Bacteroidota</taxon>
        <taxon>Chitinophagia</taxon>
        <taxon>Chitinophagales</taxon>
        <taxon>Chitinophagaceae</taxon>
        <taxon>Chitinophaga</taxon>
    </lineage>
</organism>
<dbReference type="InterPro" id="IPR036457">
    <property type="entry name" value="PPM-type-like_dom_sf"/>
</dbReference>